<accession>A0ACB8YHX3</accession>
<name>A0ACB8YHX3_ARCLA</name>
<comment type="caution">
    <text evidence="1">The sequence shown here is derived from an EMBL/GenBank/DDBJ whole genome shotgun (WGS) entry which is preliminary data.</text>
</comment>
<gene>
    <name evidence="1" type="ORF">L6452_34569</name>
</gene>
<reference evidence="2" key="1">
    <citation type="journal article" date="2022" name="Mol. Ecol. Resour.">
        <title>The genomes of chicory, endive, great burdock and yacon provide insights into Asteraceae palaeo-polyploidization history and plant inulin production.</title>
        <authorList>
            <person name="Fan W."/>
            <person name="Wang S."/>
            <person name="Wang H."/>
            <person name="Wang A."/>
            <person name="Jiang F."/>
            <person name="Liu H."/>
            <person name="Zhao H."/>
            <person name="Xu D."/>
            <person name="Zhang Y."/>
        </authorList>
    </citation>
    <scope>NUCLEOTIDE SEQUENCE [LARGE SCALE GENOMIC DNA]</scope>
    <source>
        <strain evidence="2">cv. Niubang</strain>
    </source>
</reference>
<keyword evidence="2" id="KW-1185">Reference proteome</keyword>
<reference evidence="1 2" key="2">
    <citation type="journal article" date="2022" name="Mol. Ecol. Resour.">
        <title>The genomes of chicory, endive, great burdock and yacon provide insights into Asteraceae paleo-polyploidization history and plant inulin production.</title>
        <authorList>
            <person name="Fan W."/>
            <person name="Wang S."/>
            <person name="Wang H."/>
            <person name="Wang A."/>
            <person name="Jiang F."/>
            <person name="Liu H."/>
            <person name="Zhao H."/>
            <person name="Xu D."/>
            <person name="Zhang Y."/>
        </authorList>
    </citation>
    <scope>NUCLEOTIDE SEQUENCE [LARGE SCALE GENOMIC DNA]</scope>
    <source>
        <strain evidence="2">cv. Niubang</strain>
    </source>
</reference>
<dbReference type="EMBL" id="CM042058">
    <property type="protein sequence ID" value="KAI3685327.1"/>
    <property type="molecule type" value="Genomic_DNA"/>
</dbReference>
<evidence type="ECO:0000313" key="1">
    <source>
        <dbReference type="EMBL" id="KAI3685327.1"/>
    </source>
</evidence>
<protein>
    <submittedName>
        <fullName evidence="1">Uncharacterized protein</fullName>
    </submittedName>
</protein>
<sequence>MVANSLCSFDSSPHAISFVANIVSLKGEAAPKFSQRIQPKIRKNGDRRKTIMRWDGGDRRGRRKEDDDDVMGWRPKEDGVAMG</sequence>
<organism evidence="1 2">
    <name type="scientific">Arctium lappa</name>
    <name type="common">Greater burdock</name>
    <name type="synonym">Lappa major</name>
    <dbReference type="NCBI Taxonomy" id="4217"/>
    <lineage>
        <taxon>Eukaryota</taxon>
        <taxon>Viridiplantae</taxon>
        <taxon>Streptophyta</taxon>
        <taxon>Embryophyta</taxon>
        <taxon>Tracheophyta</taxon>
        <taxon>Spermatophyta</taxon>
        <taxon>Magnoliopsida</taxon>
        <taxon>eudicotyledons</taxon>
        <taxon>Gunneridae</taxon>
        <taxon>Pentapetalae</taxon>
        <taxon>asterids</taxon>
        <taxon>campanulids</taxon>
        <taxon>Asterales</taxon>
        <taxon>Asteraceae</taxon>
        <taxon>Carduoideae</taxon>
        <taxon>Cardueae</taxon>
        <taxon>Arctiinae</taxon>
        <taxon>Arctium</taxon>
    </lineage>
</organism>
<dbReference type="Proteomes" id="UP001055879">
    <property type="component" value="Linkage Group LG12"/>
</dbReference>
<proteinExistence type="predicted"/>
<evidence type="ECO:0000313" key="2">
    <source>
        <dbReference type="Proteomes" id="UP001055879"/>
    </source>
</evidence>